<dbReference type="EMBL" id="SNZV01000003">
    <property type="protein sequence ID" value="TDS14746.1"/>
    <property type="molecule type" value="Genomic_DNA"/>
</dbReference>
<dbReference type="OrthoDB" id="708126at2"/>
<reference evidence="1 2" key="1">
    <citation type="submission" date="2019-03" db="EMBL/GenBank/DDBJ databases">
        <title>Genomic Encyclopedia of Type Strains, Phase III (KMG-III): the genomes of soil and plant-associated and newly described type strains.</title>
        <authorList>
            <person name="Whitman W."/>
        </authorList>
    </citation>
    <scope>NUCLEOTIDE SEQUENCE [LARGE SCALE GENOMIC DNA]</scope>
    <source>
        <strain evidence="1 2">CGMCC 1.12801</strain>
    </source>
</reference>
<dbReference type="AlphaFoldDB" id="A0A4R7D6Z1"/>
<evidence type="ECO:0000313" key="2">
    <source>
        <dbReference type="Proteomes" id="UP000294752"/>
    </source>
</evidence>
<protein>
    <submittedName>
        <fullName evidence="1">Uncharacterized protein</fullName>
    </submittedName>
</protein>
<keyword evidence="2" id="KW-1185">Reference proteome</keyword>
<dbReference type="Proteomes" id="UP000294752">
    <property type="component" value="Unassembled WGS sequence"/>
</dbReference>
<name>A0A4R7D6Z1_9SPHI</name>
<gene>
    <name evidence="1" type="ORF">B0I21_103245</name>
</gene>
<accession>A0A4R7D6Z1</accession>
<comment type="caution">
    <text evidence="1">The sequence shown here is derived from an EMBL/GenBank/DDBJ whole genome shotgun (WGS) entry which is preliminary data.</text>
</comment>
<organism evidence="1 2">
    <name type="scientific">Sphingobacterium paludis</name>
    <dbReference type="NCBI Taxonomy" id="1476465"/>
    <lineage>
        <taxon>Bacteria</taxon>
        <taxon>Pseudomonadati</taxon>
        <taxon>Bacteroidota</taxon>
        <taxon>Sphingobacteriia</taxon>
        <taxon>Sphingobacteriales</taxon>
        <taxon>Sphingobacteriaceae</taxon>
        <taxon>Sphingobacterium</taxon>
    </lineage>
</organism>
<evidence type="ECO:0000313" key="1">
    <source>
        <dbReference type="EMBL" id="TDS14746.1"/>
    </source>
</evidence>
<proteinExistence type="predicted"/>
<sequence length="158" mass="17904">MALQDKLEDYNNIYQFREFPDQFHFSFSPERMIIRNEAIRTGNKELYEAFLRERYPDDADAELAIFDSTIADTKQVSGAEAADFFKRHGIVALMADLTFSDPDTIFTAKIMSDCEAGDEINESEEPIGAYVPISTVAGRDLLWLDVSEIRLAYGGGRK</sequence>
<dbReference type="RefSeq" id="WP_133639790.1">
    <property type="nucleotide sequence ID" value="NZ_SNZV01000003.1"/>
</dbReference>